<feature type="transmembrane region" description="Helical" evidence="1">
    <location>
        <begin position="6"/>
        <end position="24"/>
    </location>
</feature>
<dbReference type="AlphaFoldDB" id="A0A174AGK8"/>
<dbReference type="EMBL" id="CYZO01000010">
    <property type="protein sequence ID" value="CUN87752.1"/>
    <property type="molecule type" value="Genomic_DNA"/>
</dbReference>
<evidence type="ECO:0000313" key="5">
    <source>
        <dbReference type="Proteomes" id="UP000292665"/>
    </source>
</evidence>
<dbReference type="Proteomes" id="UP000095787">
    <property type="component" value="Unassembled WGS sequence"/>
</dbReference>
<keyword evidence="1" id="KW-0812">Transmembrane</keyword>
<proteinExistence type="predicted"/>
<name>A0A174AGK8_9FIRM</name>
<protein>
    <submittedName>
        <fullName evidence="2">Uncharacterized protein</fullName>
    </submittedName>
</protein>
<keyword evidence="1" id="KW-1133">Transmembrane helix</keyword>
<dbReference type="EMBL" id="RCYR01000006">
    <property type="protein sequence ID" value="RYS80857.1"/>
    <property type="molecule type" value="Genomic_DNA"/>
</dbReference>
<reference evidence="3 5" key="2">
    <citation type="journal article" date="2019" name="Science, e1252229">
        <title>Invertible promoters mediate bacterial phase variation, antibiotic resistance, and host adaptation in the gut.</title>
        <authorList>
            <person name="Jiang X."/>
            <person name="Hall A.B."/>
            <person name="Arthur T.D."/>
            <person name="Plichta D.R."/>
            <person name="Covington C.T."/>
            <person name="Poyet M."/>
            <person name="Crothers J."/>
            <person name="Moses P.L."/>
            <person name="Tolonen A.C."/>
            <person name="Vlamakis H."/>
            <person name="Alm E.J."/>
            <person name="Xavier R.J."/>
        </authorList>
    </citation>
    <scope>NUCLEOTIDE SEQUENCE [LARGE SCALE GENOMIC DNA]</scope>
    <source>
        <strain evidence="5">aa_0143</strain>
        <strain evidence="3">Aa_0143</strain>
    </source>
</reference>
<reference evidence="2 4" key="1">
    <citation type="submission" date="2015-09" db="EMBL/GenBank/DDBJ databases">
        <authorList>
            <consortium name="Pathogen Informatics"/>
        </authorList>
    </citation>
    <scope>NUCLEOTIDE SEQUENCE [LARGE SCALE GENOMIC DNA]</scope>
    <source>
        <strain evidence="2 4">2789STDY5834841</strain>
    </source>
</reference>
<sequence>MLKYIPYVLMFAVATMIIYGWGLWRTMHQKQDLSNMLCSKGISKVKKALKKNKSLTKKELEPFVKDLTAKQPFNSERIGVTDPNAFLDSILPYMLKQKMIKEIREDKKVVYQLNK</sequence>
<organism evidence="2 4">
    <name type="scientific">[Ruminococcus] torques</name>
    <dbReference type="NCBI Taxonomy" id="33039"/>
    <lineage>
        <taxon>Bacteria</taxon>
        <taxon>Bacillati</taxon>
        <taxon>Bacillota</taxon>
        <taxon>Clostridia</taxon>
        <taxon>Lachnospirales</taxon>
        <taxon>Lachnospiraceae</taxon>
        <taxon>Mediterraneibacter</taxon>
    </lineage>
</organism>
<gene>
    <name evidence="3" type="ORF">EAI93_04945</name>
    <name evidence="2" type="ORF">ERS852456_01047</name>
</gene>
<dbReference type="Proteomes" id="UP000292665">
    <property type="component" value="Unassembled WGS sequence"/>
</dbReference>
<dbReference type="RefSeq" id="WP_004845223.1">
    <property type="nucleotide sequence ID" value="NZ_AP028249.1"/>
</dbReference>
<evidence type="ECO:0000313" key="3">
    <source>
        <dbReference type="EMBL" id="RYS80857.1"/>
    </source>
</evidence>
<evidence type="ECO:0000313" key="4">
    <source>
        <dbReference type="Proteomes" id="UP000095787"/>
    </source>
</evidence>
<evidence type="ECO:0000313" key="2">
    <source>
        <dbReference type="EMBL" id="CUN87752.1"/>
    </source>
</evidence>
<dbReference type="GeneID" id="97329503"/>
<evidence type="ECO:0000256" key="1">
    <source>
        <dbReference type="SAM" id="Phobius"/>
    </source>
</evidence>
<keyword evidence="1" id="KW-0472">Membrane</keyword>
<accession>A0A174AGK8</accession>